<evidence type="ECO:0000256" key="2">
    <source>
        <dbReference type="ARBA" id="ARBA00022723"/>
    </source>
</evidence>
<evidence type="ECO:0000256" key="6">
    <source>
        <dbReference type="RuleBase" id="RU003983"/>
    </source>
</evidence>
<dbReference type="EMBL" id="BAABAT010000047">
    <property type="protein sequence ID" value="GAA4261745.1"/>
    <property type="molecule type" value="Genomic_DNA"/>
</dbReference>
<feature type="transmembrane region" description="Helical" evidence="7">
    <location>
        <begin position="284"/>
        <end position="303"/>
    </location>
</feature>
<dbReference type="PANTHER" id="PTHR34978:SF3">
    <property type="entry name" value="SLR0241 PROTEIN"/>
    <property type="match status" value="1"/>
</dbReference>
<protein>
    <recommendedName>
        <fullName evidence="9">Peptidase M48 domain-containing protein</fullName>
    </recommendedName>
</protein>
<feature type="transmembrane region" description="Helical" evidence="7">
    <location>
        <begin position="86"/>
        <end position="107"/>
    </location>
</feature>
<sequence length="316" mass="33593">MSPLLLCFAAMAAAAAPRLAAAGWPLRAPRLAVLLWLALSGATAGSLALAGLSLALYWDRTHDVVNGAWHVCLDALRGRHGSLGQAVAVAGLLSVVLLAGRLLISAIRMLGAQRARRAQLRLLVRVAAVPGTVPGATVVHHHEPAAYLMPGRHRTGADIIITSAAVDRLGADELSAVLAHERAHHTGRHYAITHWMRLLAQAFPWMRCFRLGRRQVDRLVELCADEHAARSSSRLDVARALVSMAQPSSGSPYGGLLAVHGGDSMERLQRLLTPPPPLSRAARALLGVAAAVLLLAPMALATLDRYAGWLPHLLPL</sequence>
<organism evidence="10 11">
    <name type="scientific">Dactylosporangium darangshiense</name>
    <dbReference type="NCBI Taxonomy" id="579108"/>
    <lineage>
        <taxon>Bacteria</taxon>
        <taxon>Bacillati</taxon>
        <taxon>Actinomycetota</taxon>
        <taxon>Actinomycetes</taxon>
        <taxon>Micromonosporales</taxon>
        <taxon>Micromonosporaceae</taxon>
        <taxon>Dactylosporangium</taxon>
    </lineage>
</organism>
<evidence type="ECO:0000256" key="5">
    <source>
        <dbReference type="ARBA" id="ARBA00023049"/>
    </source>
</evidence>
<feature type="chain" id="PRO_5046611441" description="Peptidase M48 domain-containing protein" evidence="8">
    <location>
        <begin position="21"/>
        <end position="316"/>
    </location>
</feature>
<keyword evidence="8" id="KW-0732">Signal</keyword>
<evidence type="ECO:0000256" key="3">
    <source>
        <dbReference type="ARBA" id="ARBA00022801"/>
    </source>
</evidence>
<evidence type="ECO:0000256" key="4">
    <source>
        <dbReference type="ARBA" id="ARBA00022833"/>
    </source>
</evidence>
<dbReference type="CDD" id="cd07326">
    <property type="entry name" value="M56_BlaR1_MecR1_like"/>
    <property type="match status" value="1"/>
</dbReference>
<keyword evidence="7" id="KW-0472">Membrane</keyword>
<keyword evidence="1 6" id="KW-0645">Protease</keyword>
<proteinExistence type="inferred from homology"/>
<evidence type="ECO:0000256" key="7">
    <source>
        <dbReference type="SAM" id="Phobius"/>
    </source>
</evidence>
<dbReference type="Gene3D" id="3.30.2010.10">
    <property type="entry name" value="Metalloproteases ('zincins'), catalytic domain"/>
    <property type="match status" value="1"/>
</dbReference>
<evidence type="ECO:0000256" key="8">
    <source>
        <dbReference type="SAM" id="SignalP"/>
    </source>
</evidence>
<comment type="caution">
    <text evidence="10">The sequence shown here is derived from an EMBL/GenBank/DDBJ whole genome shotgun (WGS) entry which is preliminary data.</text>
</comment>
<dbReference type="Pfam" id="PF01435">
    <property type="entry name" value="Peptidase_M48"/>
    <property type="match status" value="1"/>
</dbReference>
<dbReference type="InterPro" id="IPR001915">
    <property type="entry name" value="Peptidase_M48"/>
</dbReference>
<comment type="cofactor">
    <cofactor evidence="6">
        <name>Zn(2+)</name>
        <dbReference type="ChEBI" id="CHEBI:29105"/>
    </cofactor>
    <text evidence="6">Binds 1 zinc ion per subunit.</text>
</comment>
<keyword evidence="3 6" id="KW-0378">Hydrolase</keyword>
<keyword evidence="4 6" id="KW-0862">Zinc</keyword>
<keyword evidence="7" id="KW-0812">Transmembrane</keyword>
<dbReference type="InterPro" id="IPR052173">
    <property type="entry name" value="Beta-lactam_resp_regulator"/>
</dbReference>
<evidence type="ECO:0000259" key="9">
    <source>
        <dbReference type="Pfam" id="PF01435"/>
    </source>
</evidence>
<keyword evidence="2" id="KW-0479">Metal-binding</keyword>
<dbReference type="PANTHER" id="PTHR34978">
    <property type="entry name" value="POSSIBLE SENSOR-TRANSDUCER PROTEIN BLAR"/>
    <property type="match status" value="1"/>
</dbReference>
<dbReference type="Proteomes" id="UP001500620">
    <property type="component" value="Unassembled WGS sequence"/>
</dbReference>
<keyword evidence="11" id="KW-1185">Reference proteome</keyword>
<evidence type="ECO:0000313" key="10">
    <source>
        <dbReference type="EMBL" id="GAA4261745.1"/>
    </source>
</evidence>
<feature type="domain" description="Peptidase M48" evidence="9">
    <location>
        <begin position="116"/>
        <end position="201"/>
    </location>
</feature>
<reference evidence="11" key="1">
    <citation type="journal article" date="2019" name="Int. J. Syst. Evol. Microbiol.">
        <title>The Global Catalogue of Microorganisms (GCM) 10K type strain sequencing project: providing services to taxonomists for standard genome sequencing and annotation.</title>
        <authorList>
            <consortium name="The Broad Institute Genomics Platform"/>
            <consortium name="The Broad Institute Genome Sequencing Center for Infectious Disease"/>
            <person name="Wu L."/>
            <person name="Ma J."/>
        </authorList>
    </citation>
    <scope>NUCLEOTIDE SEQUENCE [LARGE SCALE GENOMIC DNA]</scope>
    <source>
        <strain evidence="11">JCM 17441</strain>
    </source>
</reference>
<gene>
    <name evidence="10" type="ORF">GCM10022255_095620</name>
</gene>
<evidence type="ECO:0000313" key="11">
    <source>
        <dbReference type="Proteomes" id="UP001500620"/>
    </source>
</evidence>
<feature type="transmembrane region" description="Helical" evidence="7">
    <location>
        <begin position="32"/>
        <end position="58"/>
    </location>
</feature>
<comment type="similarity">
    <text evidence="6">Belongs to the peptidase M48 family.</text>
</comment>
<evidence type="ECO:0000256" key="1">
    <source>
        <dbReference type="ARBA" id="ARBA00022670"/>
    </source>
</evidence>
<name>A0ABP8DQC4_9ACTN</name>
<keyword evidence="7" id="KW-1133">Transmembrane helix</keyword>
<accession>A0ABP8DQC4</accession>
<keyword evidence="5 6" id="KW-0482">Metalloprotease</keyword>
<dbReference type="RefSeq" id="WP_345138753.1">
    <property type="nucleotide sequence ID" value="NZ_BAABAT010000047.1"/>
</dbReference>
<feature type="signal peptide" evidence="8">
    <location>
        <begin position="1"/>
        <end position="20"/>
    </location>
</feature>